<name>R4NHS6_JATCU</name>
<keyword evidence="5" id="KW-0539">Nucleus</keyword>
<keyword evidence="6" id="KW-0812">Transmembrane</keyword>
<evidence type="ECO:0000313" key="8">
    <source>
        <dbReference type="EMBL" id="AGL39730.1"/>
    </source>
</evidence>
<dbReference type="InterPro" id="IPR036093">
    <property type="entry name" value="NAC_dom_sf"/>
</dbReference>
<feature type="domain" description="NAC" evidence="7">
    <location>
        <begin position="24"/>
        <end position="173"/>
    </location>
</feature>
<dbReference type="GO" id="GO:0006355">
    <property type="term" value="P:regulation of DNA-templated transcription"/>
    <property type="evidence" value="ECO:0007669"/>
    <property type="project" value="InterPro"/>
</dbReference>
<evidence type="ECO:0000256" key="6">
    <source>
        <dbReference type="SAM" id="Phobius"/>
    </source>
</evidence>
<dbReference type="GO" id="GO:0003677">
    <property type="term" value="F:DNA binding"/>
    <property type="evidence" value="ECO:0007669"/>
    <property type="project" value="UniProtKB-KW"/>
</dbReference>
<evidence type="ECO:0000256" key="3">
    <source>
        <dbReference type="ARBA" id="ARBA00023125"/>
    </source>
</evidence>
<comment type="subcellular location">
    <subcellularLocation>
        <location evidence="1">Nucleus</location>
    </subcellularLocation>
</comment>
<keyword evidence="2" id="KW-0805">Transcription regulation</keyword>
<reference evidence="8" key="1">
    <citation type="journal article" date="2015" name="PLoS ONE">
        <title>Genome-Wide Analysis of the NAC Gene Family in Physic Nut (Jatropha curcas L.).</title>
        <authorList>
            <person name="Wu Z."/>
            <person name="Xu X."/>
            <person name="Xiong W."/>
            <person name="Wu P."/>
            <person name="Chen Y."/>
            <person name="Li M."/>
            <person name="Wu G."/>
            <person name="Jiang H."/>
        </authorList>
    </citation>
    <scope>NUCLEOTIDE SEQUENCE</scope>
</reference>
<evidence type="ECO:0000256" key="1">
    <source>
        <dbReference type="ARBA" id="ARBA00004123"/>
    </source>
</evidence>
<dbReference type="EMBL" id="KC775352">
    <property type="protein sequence ID" value="AGL39730.1"/>
    <property type="molecule type" value="Genomic_DNA"/>
</dbReference>
<organism evidence="8">
    <name type="scientific">Jatropha curcas</name>
    <name type="common">Barbados nut</name>
    <dbReference type="NCBI Taxonomy" id="180498"/>
    <lineage>
        <taxon>Eukaryota</taxon>
        <taxon>Viridiplantae</taxon>
        <taxon>Streptophyta</taxon>
        <taxon>Embryophyta</taxon>
        <taxon>Tracheophyta</taxon>
        <taxon>Spermatophyta</taxon>
        <taxon>Magnoliopsida</taxon>
        <taxon>eudicotyledons</taxon>
        <taxon>Gunneridae</taxon>
        <taxon>Pentapetalae</taxon>
        <taxon>rosids</taxon>
        <taxon>fabids</taxon>
        <taxon>Malpighiales</taxon>
        <taxon>Euphorbiaceae</taxon>
        <taxon>Crotonoideae</taxon>
        <taxon>Jatropheae</taxon>
        <taxon>Jatropha</taxon>
    </lineage>
</organism>
<dbReference type="PANTHER" id="PTHR31989">
    <property type="entry name" value="NAC DOMAIN-CONTAINING PROTEIN 82-RELATED"/>
    <property type="match status" value="1"/>
</dbReference>
<evidence type="ECO:0000256" key="5">
    <source>
        <dbReference type="ARBA" id="ARBA00023242"/>
    </source>
</evidence>
<dbReference type="InterPro" id="IPR003441">
    <property type="entry name" value="NAC-dom"/>
</dbReference>
<evidence type="ECO:0000256" key="2">
    <source>
        <dbReference type="ARBA" id="ARBA00023015"/>
    </source>
</evidence>
<dbReference type="Gene3D" id="2.170.150.80">
    <property type="entry name" value="NAC domain"/>
    <property type="match status" value="1"/>
</dbReference>
<keyword evidence="6" id="KW-0472">Membrane</keyword>
<dbReference type="GeneID" id="105642754"/>
<dbReference type="OrthoDB" id="840919at2759"/>
<keyword evidence="4" id="KW-0804">Transcription</keyword>
<dbReference type="AlphaFoldDB" id="R4NHS6"/>
<protein>
    <submittedName>
        <fullName evidence="8">NAC transcription factor 074</fullName>
    </submittedName>
</protein>
<dbReference type="RefSeq" id="XP_012083078.1">
    <property type="nucleotide sequence ID" value="XM_012227688.3"/>
</dbReference>
<keyword evidence="3" id="KW-0238">DNA-binding</keyword>
<keyword evidence="6" id="KW-1133">Transmembrane helix</keyword>
<dbReference type="Pfam" id="PF02365">
    <property type="entry name" value="NAM"/>
    <property type="match status" value="1"/>
</dbReference>
<feature type="transmembrane region" description="Helical" evidence="6">
    <location>
        <begin position="449"/>
        <end position="467"/>
    </location>
</feature>
<evidence type="ECO:0000256" key="4">
    <source>
        <dbReference type="ARBA" id="ARBA00023163"/>
    </source>
</evidence>
<dbReference type="PROSITE" id="PS51005">
    <property type="entry name" value="NAC"/>
    <property type="match status" value="1"/>
</dbReference>
<proteinExistence type="predicted"/>
<sequence>MIMNPHLDAHLHSNPPGERFRLPHDVGYRFHPSDEEIVSYFLYHKMNGEDFLVDHIVREIDLCQNDPWDIPDLSGISSDDPVWHFFSRIDYKHSHSKRANRRTKAGFWKSTGKVRRVKAKQTGEEIGSKRTLVFYVKLPDSETTRTNWVIHEYKSKTILPEQRDFVFCRLKHKTDEEIDNSVNDEGEPSRPVDADVENHAVQTDAEQAPQSHVSVTRIEEISNEHTSCRDNQHIGLNFHDTSEDDVDPIKLADSFLSLDQGFSEESELILPHEFRPPKLLNEGFIEDRSDLEMEVGHGKPIQALGQASTASVAAARPLQINYIGSVGRGESSIYEHRANEGIIQDEVSAIRPGKISCTDKPSHGEEKCYLDGGYGQDKYIYCLQEFPTFSKPIKIGGFNLSVKKRCQFKPNKQPANQKSNVRSAGAAGSDKEISSICSETASIHSPTPASVYIVNVLVGLLLFILTLREILILH</sequence>
<dbReference type="SUPFAM" id="SSF101941">
    <property type="entry name" value="NAC domain"/>
    <property type="match status" value="1"/>
</dbReference>
<accession>R4NHS6</accession>
<dbReference type="GO" id="GO:0005634">
    <property type="term" value="C:nucleus"/>
    <property type="evidence" value="ECO:0007669"/>
    <property type="project" value="UniProtKB-SubCell"/>
</dbReference>
<evidence type="ECO:0000259" key="7">
    <source>
        <dbReference type="PROSITE" id="PS51005"/>
    </source>
</evidence>